<dbReference type="EMBL" id="UOFB01000152">
    <property type="protein sequence ID" value="VAW46638.1"/>
    <property type="molecule type" value="Genomic_DNA"/>
</dbReference>
<organism evidence="1">
    <name type="scientific">hydrothermal vent metagenome</name>
    <dbReference type="NCBI Taxonomy" id="652676"/>
    <lineage>
        <taxon>unclassified sequences</taxon>
        <taxon>metagenomes</taxon>
        <taxon>ecological metagenomes</taxon>
    </lineage>
</organism>
<sequence>MSHKHKVILEKVFAHPIATSLDWKKLSHALEHYGAEIELSKSNHAKVTMNDIEISLNLPHHGHEISDKSEVTRLRHFLEQVELTPDQL</sequence>
<name>A0A3B0VSI1_9ZZZZ</name>
<proteinExistence type="predicted"/>
<evidence type="ECO:0000313" key="1">
    <source>
        <dbReference type="EMBL" id="VAW46638.1"/>
    </source>
</evidence>
<protein>
    <recommendedName>
        <fullName evidence="2">HicA protein</fullName>
    </recommendedName>
</protein>
<evidence type="ECO:0008006" key="2">
    <source>
        <dbReference type="Google" id="ProtNLM"/>
    </source>
</evidence>
<reference evidence="1" key="1">
    <citation type="submission" date="2018-06" db="EMBL/GenBank/DDBJ databases">
        <authorList>
            <person name="Zhirakovskaya E."/>
        </authorList>
    </citation>
    <scope>NUCLEOTIDE SEQUENCE</scope>
</reference>
<gene>
    <name evidence="1" type="ORF">MNBD_GAMMA04-1987</name>
</gene>
<dbReference type="AlphaFoldDB" id="A0A3B0VSI1"/>
<accession>A0A3B0VSI1</accession>